<dbReference type="AlphaFoldDB" id="A0A1X7ANF9"/>
<accession>A0A1X7ANF9</accession>
<dbReference type="InterPro" id="IPR001932">
    <property type="entry name" value="PPM-type_phosphatase-like_dom"/>
</dbReference>
<dbReference type="CDD" id="cd00143">
    <property type="entry name" value="PP2Cc"/>
    <property type="match status" value="1"/>
</dbReference>
<dbReference type="EMBL" id="FWPT01000009">
    <property type="protein sequence ID" value="SMA49834.1"/>
    <property type="molecule type" value="Genomic_DNA"/>
</dbReference>
<dbReference type="Proteomes" id="UP000196573">
    <property type="component" value="Unassembled WGS sequence"/>
</dbReference>
<dbReference type="OrthoDB" id="6191360at2"/>
<dbReference type="PANTHER" id="PTHR13832:SF827">
    <property type="entry name" value="PROTEIN PHOSPHATASE 1L"/>
    <property type="match status" value="1"/>
</dbReference>
<evidence type="ECO:0000256" key="4">
    <source>
        <dbReference type="SAM" id="MobiDB-lite"/>
    </source>
</evidence>
<organism evidence="6 7">
    <name type="scientific">Parendozoicomonas haliclonae</name>
    <dbReference type="NCBI Taxonomy" id="1960125"/>
    <lineage>
        <taxon>Bacteria</taxon>
        <taxon>Pseudomonadati</taxon>
        <taxon>Pseudomonadota</taxon>
        <taxon>Gammaproteobacteria</taxon>
        <taxon>Oceanospirillales</taxon>
        <taxon>Endozoicomonadaceae</taxon>
        <taxon>Parendozoicomonas</taxon>
    </lineage>
</organism>
<feature type="region of interest" description="Disordered" evidence="4">
    <location>
        <begin position="1"/>
        <end position="35"/>
    </location>
</feature>
<keyword evidence="1" id="KW-0479">Metal-binding</keyword>
<dbReference type="Gene3D" id="3.60.40.10">
    <property type="entry name" value="PPM-type phosphatase domain"/>
    <property type="match status" value="1"/>
</dbReference>
<dbReference type="InterPro" id="IPR015655">
    <property type="entry name" value="PP2C"/>
</dbReference>
<dbReference type="PANTHER" id="PTHR13832">
    <property type="entry name" value="PROTEIN PHOSPHATASE 2C"/>
    <property type="match status" value="1"/>
</dbReference>
<sequence length="473" mass="51998">MASPAGKYIPPHRRSQPQEEPTPPNKPDGIPKTFDGKKVTLVDAEQKNLQDGEFHATGVLPGKRLEADAFLPPDESGDIRLSCRQRVMLQSHKYPHIVKTTANGPQYRTLTTLEKMYLMDLEYRLVVDKEQVEKKLEKARTKAQEQKESQSPYQSVYRSAFASLLNDYLYNNKIPPVGFPHAFATLARGDNTLSYAQAMTVGGRPYQEDCSTYKHLGDEQPSLQGCHLMAVFDGHGGEECSTTASEFLPSHVMQNLLNYREVLYPDVANFNAMKTAFTDTSLQLRNQGCGYTHGSTACAVIIEGDTLVVANAGDCRALVVDGTLTTQLSTDMRACNKDYHSSVYKRFGTVGIADDEPGGPVRVAHHIEPARGLGDGQLHGYSPRPDIVRFHMPSTGNPQTLVMFSDGVSDCCTSEQVGTLVAHMRANSANESAIATMLIELCLAATRNVVHGFGQESIENYADNMTVLVTFLD</sequence>
<keyword evidence="3" id="KW-0904">Protein phosphatase</keyword>
<feature type="domain" description="PPM-type phosphatase" evidence="5">
    <location>
        <begin position="192"/>
        <end position="472"/>
    </location>
</feature>
<evidence type="ECO:0000313" key="6">
    <source>
        <dbReference type="EMBL" id="SMA49834.1"/>
    </source>
</evidence>
<dbReference type="RefSeq" id="WP_087112285.1">
    <property type="nucleotide sequence ID" value="NZ_CBCSCN010000011.1"/>
</dbReference>
<dbReference type="SUPFAM" id="SSF81606">
    <property type="entry name" value="PP2C-like"/>
    <property type="match status" value="1"/>
</dbReference>
<dbReference type="SMART" id="SM00332">
    <property type="entry name" value="PP2Cc"/>
    <property type="match status" value="1"/>
</dbReference>
<dbReference type="PROSITE" id="PS01032">
    <property type="entry name" value="PPM_1"/>
    <property type="match status" value="1"/>
</dbReference>
<dbReference type="Pfam" id="PF00481">
    <property type="entry name" value="PP2C"/>
    <property type="match status" value="1"/>
</dbReference>
<protein>
    <submittedName>
        <fullName evidence="6">Protein phosphatase 2C</fullName>
    </submittedName>
</protein>
<name>A0A1X7ANF9_9GAMM</name>
<proteinExistence type="predicted"/>
<reference evidence="6 7" key="1">
    <citation type="submission" date="2017-03" db="EMBL/GenBank/DDBJ databases">
        <authorList>
            <person name="Afonso C.L."/>
            <person name="Miller P.J."/>
            <person name="Scott M.A."/>
            <person name="Spackman E."/>
            <person name="Goraichik I."/>
            <person name="Dimitrov K.M."/>
            <person name="Suarez D.L."/>
            <person name="Swayne D.E."/>
        </authorList>
    </citation>
    <scope>NUCLEOTIDE SEQUENCE [LARGE SCALE GENOMIC DNA]</scope>
    <source>
        <strain evidence="6">SB41UT1</strain>
    </source>
</reference>
<keyword evidence="7" id="KW-1185">Reference proteome</keyword>
<dbReference type="InterPro" id="IPR000222">
    <property type="entry name" value="PP2C_BS"/>
</dbReference>
<dbReference type="GO" id="GO:0004722">
    <property type="term" value="F:protein serine/threonine phosphatase activity"/>
    <property type="evidence" value="ECO:0007669"/>
    <property type="project" value="InterPro"/>
</dbReference>
<dbReference type="InterPro" id="IPR036457">
    <property type="entry name" value="PPM-type-like_dom_sf"/>
</dbReference>
<dbReference type="PROSITE" id="PS51746">
    <property type="entry name" value="PPM_2"/>
    <property type="match status" value="1"/>
</dbReference>
<evidence type="ECO:0000259" key="5">
    <source>
        <dbReference type="PROSITE" id="PS51746"/>
    </source>
</evidence>
<evidence type="ECO:0000313" key="7">
    <source>
        <dbReference type="Proteomes" id="UP000196573"/>
    </source>
</evidence>
<evidence type="ECO:0000256" key="1">
    <source>
        <dbReference type="ARBA" id="ARBA00022723"/>
    </source>
</evidence>
<evidence type="ECO:0000256" key="2">
    <source>
        <dbReference type="ARBA" id="ARBA00022801"/>
    </source>
</evidence>
<gene>
    <name evidence="6" type="ORF">EHSB41UT_03624</name>
</gene>
<keyword evidence="2" id="KW-0378">Hydrolase</keyword>
<evidence type="ECO:0000256" key="3">
    <source>
        <dbReference type="ARBA" id="ARBA00022912"/>
    </source>
</evidence>
<dbReference type="GO" id="GO:0046872">
    <property type="term" value="F:metal ion binding"/>
    <property type="evidence" value="ECO:0007669"/>
    <property type="project" value="UniProtKB-KW"/>
</dbReference>